<dbReference type="AlphaFoldDB" id="A0AAJ5WAG3"/>
<name>A0AAJ5WAG3_9SPHI</name>
<dbReference type="Pfam" id="PF16022">
    <property type="entry name" value="DUF4783"/>
    <property type="match status" value="1"/>
</dbReference>
<dbReference type="InterPro" id="IPR031977">
    <property type="entry name" value="DUF4783"/>
</dbReference>
<accession>A0AAJ5WAG3</accession>
<protein>
    <submittedName>
        <fullName evidence="1">DUF4783 domain-containing protein</fullName>
    </submittedName>
</protein>
<proteinExistence type="predicted"/>
<evidence type="ECO:0000313" key="2">
    <source>
        <dbReference type="Proteomes" id="UP001214530"/>
    </source>
</evidence>
<dbReference type="EMBL" id="CP119313">
    <property type="protein sequence ID" value="WEK20323.1"/>
    <property type="molecule type" value="Genomic_DNA"/>
</dbReference>
<sequence>MIKPLLFLFVFFTPFLSSYTLQGDIIDNLSNHFKAGNAKEIAASFSSSVELIIIDEEDVYSKAQAEQILRNFFIKYPPVKSSVIHLINTNPNFRFGILSLHTKNGKFRVSITLKKSSNAFFITELRIEPDK</sequence>
<dbReference type="Proteomes" id="UP001214530">
    <property type="component" value="Chromosome"/>
</dbReference>
<reference evidence="1" key="1">
    <citation type="submission" date="2023-03" db="EMBL/GenBank/DDBJ databases">
        <title>Andean soil-derived lignocellulolytic bacterial consortium as a source of novel taxa and putative plastic-active enzymes.</title>
        <authorList>
            <person name="Diaz-Garcia L."/>
            <person name="Chuvochina M."/>
            <person name="Feuerriegel G."/>
            <person name="Bunk B."/>
            <person name="Sproer C."/>
            <person name="Streit W.R."/>
            <person name="Rodriguez L.M."/>
            <person name="Overmann J."/>
            <person name="Jimenez D.J."/>
        </authorList>
    </citation>
    <scope>NUCLEOTIDE SEQUENCE</scope>
    <source>
        <strain evidence="1">MAG 3858</strain>
    </source>
</reference>
<gene>
    <name evidence="1" type="ORF">P0Y49_04110</name>
</gene>
<organism evidence="1 2">
    <name type="scientific">Candidatus Pedobacter colombiensis</name>
    <dbReference type="NCBI Taxonomy" id="3121371"/>
    <lineage>
        <taxon>Bacteria</taxon>
        <taxon>Pseudomonadati</taxon>
        <taxon>Bacteroidota</taxon>
        <taxon>Sphingobacteriia</taxon>
        <taxon>Sphingobacteriales</taxon>
        <taxon>Sphingobacteriaceae</taxon>
        <taxon>Pedobacter</taxon>
    </lineage>
</organism>
<dbReference type="Gene3D" id="3.10.450.50">
    <property type="match status" value="1"/>
</dbReference>
<evidence type="ECO:0000313" key="1">
    <source>
        <dbReference type="EMBL" id="WEK20323.1"/>
    </source>
</evidence>